<comment type="cofactor">
    <cofactor evidence="8">
        <name>a divalent metal cation</name>
        <dbReference type="ChEBI" id="CHEBI:60240"/>
    </cofactor>
    <text evidence="8">Binds 1 divalent metal cation per subunit.</text>
</comment>
<proteinExistence type="inferred from homology"/>
<evidence type="ECO:0000256" key="8">
    <source>
        <dbReference type="PIRSR" id="PIRSR038994-3"/>
    </source>
</evidence>
<dbReference type="PANTHER" id="PTHR11113:SF14">
    <property type="entry name" value="N-ACETYLGLUCOSAMINE-6-PHOSPHATE DEACETYLASE"/>
    <property type="match status" value="1"/>
</dbReference>
<dbReference type="PANTHER" id="PTHR11113">
    <property type="entry name" value="N-ACETYLGLUCOSAMINE-6-PHOSPHATE DEACETYLASE"/>
    <property type="match status" value="1"/>
</dbReference>
<feature type="binding site" evidence="7">
    <location>
        <position position="135"/>
    </location>
    <ligand>
        <name>substrate</name>
    </ligand>
</feature>
<dbReference type="InterPro" id="IPR003764">
    <property type="entry name" value="GlcNAc_6-P_deAcase"/>
</dbReference>
<comment type="similarity">
    <text evidence="1 5">Belongs to the metallo-dependent hydrolases superfamily. NagA family.</text>
</comment>
<accession>A0A1B2ETR6</accession>
<dbReference type="SUPFAM" id="SSF51338">
    <property type="entry name" value="Composite domain of metallo-dependent hydrolases"/>
    <property type="match status" value="1"/>
</dbReference>
<evidence type="ECO:0000256" key="5">
    <source>
        <dbReference type="PIRNR" id="PIRNR038994"/>
    </source>
</evidence>
<keyword evidence="4 5" id="KW-0119">Carbohydrate metabolism</keyword>
<evidence type="ECO:0000256" key="2">
    <source>
        <dbReference type="ARBA" id="ARBA00022723"/>
    </source>
</evidence>
<evidence type="ECO:0000256" key="3">
    <source>
        <dbReference type="ARBA" id="ARBA00022801"/>
    </source>
</evidence>
<feature type="binding site" evidence="8">
    <location>
        <position position="211"/>
    </location>
    <ligand>
        <name>Zn(2+)</name>
        <dbReference type="ChEBI" id="CHEBI:29105"/>
    </ligand>
</feature>
<dbReference type="EMBL" id="CP016618">
    <property type="protein sequence ID" value="ANY83375.1"/>
    <property type="molecule type" value="Genomic_DNA"/>
</dbReference>
<protein>
    <submittedName>
        <fullName evidence="10">N-acetylglucosamine-6-phosphate deacetylase</fullName>
    </submittedName>
</protein>
<feature type="binding site" evidence="8">
    <location>
        <position position="190"/>
    </location>
    <ligand>
        <name>Zn(2+)</name>
        <dbReference type="ChEBI" id="CHEBI:29105"/>
    </ligand>
</feature>
<evidence type="ECO:0000256" key="4">
    <source>
        <dbReference type="ARBA" id="ARBA00023277"/>
    </source>
</evidence>
<evidence type="ECO:0000259" key="9">
    <source>
        <dbReference type="Pfam" id="PF01979"/>
    </source>
</evidence>
<evidence type="ECO:0000256" key="6">
    <source>
        <dbReference type="PIRSR" id="PIRSR038994-1"/>
    </source>
</evidence>
<feature type="binding site" evidence="7">
    <location>
        <position position="222"/>
    </location>
    <ligand>
        <name>substrate</name>
    </ligand>
</feature>
<keyword evidence="3 5" id="KW-0378">Hydrolase</keyword>
<dbReference type="AlphaFoldDB" id="A0A1B2ETR6"/>
<keyword evidence="2 8" id="KW-0479">Metal-binding</keyword>
<organism evidence="10">
    <name type="scientific">Microvirga ossetica</name>
    <dbReference type="NCBI Taxonomy" id="1882682"/>
    <lineage>
        <taxon>Bacteria</taxon>
        <taxon>Pseudomonadati</taxon>
        <taxon>Pseudomonadota</taxon>
        <taxon>Alphaproteobacteria</taxon>
        <taxon>Hyphomicrobiales</taxon>
        <taxon>Methylobacteriaceae</taxon>
        <taxon>Microvirga</taxon>
    </lineage>
</organism>
<evidence type="ECO:0000256" key="7">
    <source>
        <dbReference type="PIRSR" id="PIRSR038994-2"/>
    </source>
</evidence>
<evidence type="ECO:0000256" key="1">
    <source>
        <dbReference type="ARBA" id="ARBA00010716"/>
    </source>
</evidence>
<feature type="binding site" evidence="8">
    <location>
        <position position="122"/>
    </location>
    <ligand>
        <name>Zn(2+)</name>
        <dbReference type="ChEBI" id="CHEBI:29105"/>
    </ligand>
</feature>
<gene>
    <name evidence="10" type="ORF">BB934_34340</name>
</gene>
<dbReference type="GO" id="GO:0006046">
    <property type="term" value="P:N-acetylglucosamine catabolic process"/>
    <property type="evidence" value="ECO:0007669"/>
    <property type="project" value="TreeGrafter"/>
</dbReference>
<dbReference type="InterPro" id="IPR032466">
    <property type="entry name" value="Metal_Hydrolase"/>
</dbReference>
<dbReference type="InterPro" id="IPR006680">
    <property type="entry name" value="Amidohydro-rel"/>
</dbReference>
<dbReference type="KEGG" id="moc:BB934_34340"/>
<sequence length="383" mass="40047">MNPSGDILGRNPATGGTIAITVEDGVIAAIRTTDEISNDYVAPGLIDLQVNGFAGLDLNDGKLTPERVKTLADHMLSVGVTTFLPTLITAPEADIVRALTVIAEARRRFPVVARMVPFVHVEGPSISPLEGPRGAHPAAYVRSPSIAELERWQEAGSGLVGLVTLAPELPGAIDYISALVRRGVHVALGHTAASPEEIHEAAAAGASLSTHLGNGAAATLPRHPNFLWSQLADDRLTATFIADGHHLPADTFKAMVRAKGFERAILVSDAVALAGMPPGLYEQRVGGSVEVTTDGRVGIAGTPYLAGAGLPLCANVAIAIQAAGLTLSEGLRLATENPGRIIGGRGRLAVGAPADLMQFSWHEGQRRLKVSAVWLRGEKVFFL</sequence>
<reference evidence="10" key="1">
    <citation type="submission" date="2016-07" db="EMBL/GenBank/DDBJ databases">
        <title>Microvirga ossetica sp. nov. a new species of rhizobia isolated from root nodules of the legume species Vicia alpestris Steven originated from North Ossetia region in the Caucasus.</title>
        <authorList>
            <person name="Safronova V.I."/>
            <person name="Kuznetsova I.G."/>
            <person name="Sazanova A.L."/>
            <person name="Belimov A."/>
            <person name="Andronov E."/>
            <person name="Osledkin Y.S."/>
            <person name="Onishchuk O.P."/>
            <person name="Kurchak O.N."/>
            <person name="Shaposhnikov A.I."/>
            <person name="Willems A."/>
            <person name="Tikhonovich I.A."/>
        </authorList>
    </citation>
    <scope>NUCLEOTIDE SEQUENCE [LARGE SCALE GENOMIC DNA]</scope>
    <source>
        <strain evidence="10">V5/3M</strain>
        <plasmid evidence="10">unnamed3</plasmid>
    </source>
</reference>
<dbReference type="InterPro" id="IPR011059">
    <property type="entry name" value="Metal-dep_hydrolase_composite"/>
</dbReference>
<feature type="active site" description="Proton donor/acceptor" evidence="6">
    <location>
        <position position="269"/>
    </location>
</feature>
<dbReference type="OrthoDB" id="9776488at2"/>
<feature type="binding site" evidence="7">
    <location>
        <position position="246"/>
    </location>
    <ligand>
        <name>substrate</name>
    </ligand>
</feature>
<feature type="binding site" evidence="7">
    <location>
        <begin position="214"/>
        <end position="215"/>
    </location>
    <ligand>
        <name>substrate</name>
    </ligand>
</feature>
<dbReference type="Pfam" id="PF01979">
    <property type="entry name" value="Amidohydro_1"/>
    <property type="match status" value="1"/>
</dbReference>
<geneLocation type="plasmid" evidence="10">
    <name>unnamed3</name>
</geneLocation>
<feature type="domain" description="Amidohydrolase-related" evidence="9">
    <location>
        <begin position="40"/>
        <end position="379"/>
    </location>
</feature>
<dbReference type="GO" id="GO:0046872">
    <property type="term" value="F:metal ion binding"/>
    <property type="evidence" value="ECO:0007669"/>
    <property type="project" value="UniProtKB-KW"/>
</dbReference>
<dbReference type="GO" id="GO:0008448">
    <property type="term" value="F:N-acetylglucosamine-6-phosphate deacetylase activity"/>
    <property type="evidence" value="ECO:0007669"/>
    <property type="project" value="InterPro"/>
</dbReference>
<dbReference type="RefSeq" id="WP_099514386.1">
    <property type="nucleotide sequence ID" value="NZ_CP016618.1"/>
</dbReference>
<name>A0A1B2ETR6_9HYPH</name>
<dbReference type="PIRSF" id="PIRSF038994">
    <property type="entry name" value="NagA"/>
    <property type="match status" value="1"/>
</dbReference>
<dbReference type="SUPFAM" id="SSF51556">
    <property type="entry name" value="Metallo-dependent hydrolases"/>
    <property type="match status" value="1"/>
</dbReference>
<keyword evidence="10" id="KW-0614">Plasmid</keyword>
<feature type="binding site" evidence="7">
    <location>
        <begin position="305"/>
        <end position="307"/>
    </location>
    <ligand>
        <name>substrate</name>
    </ligand>
</feature>
<evidence type="ECO:0000313" key="10">
    <source>
        <dbReference type="EMBL" id="ANY83375.1"/>
    </source>
</evidence>
<dbReference type="Gene3D" id="3.20.20.140">
    <property type="entry name" value="Metal-dependent hydrolases"/>
    <property type="match status" value="1"/>
</dbReference>